<keyword evidence="4 5" id="KW-0472">Membrane</keyword>
<feature type="transmembrane region" description="Helical" evidence="5">
    <location>
        <begin position="32"/>
        <end position="52"/>
    </location>
</feature>
<keyword evidence="2 5" id="KW-0812">Transmembrane</keyword>
<evidence type="ECO:0000313" key="7">
    <source>
        <dbReference type="EMBL" id="OEY86823.1"/>
    </source>
</evidence>
<protein>
    <submittedName>
        <fullName evidence="7">Type IV secretion system protein VirB8</fullName>
    </submittedName>
</protein>
<accession>A0A1E7QK50</accession>
<dbReference type="RefSeq" id="WP_070064992.1">
    <property type="nucleotide sequence ID" value="NZ_MJMG01000005.1"/>
</dbReference>
<dbReference type="Pfam" id="PF04335">
    <property type="entry name" value="VirB8"/>
    <property type="match status" value="1"/>
</dbReference>
<evidence type="ECO:0000259" key="6">
    <source>
        <dbReference type="Pfam" id="PF04335"/>
    </source>
</evidence>
<keyword evidence="3 5" id="KW-1133">Transmembrane helix</keyword>
<comment type="subcellular location">
    <subcellularLocation>
        <location evidence="1">Membrane</location>
        <topology evidence="1">Single-pass membrane protein</topology>
    </subcellularLocation>
</comment>
<organism evidence="7 8">
    <name type="scientific">Wolbachia pipientis</name>
    <dbReference type="NCBI Taxonomy" id="955"/>
    <lineage>
        <taxon>Bacteria</taxon>
        <taxon>Pseudomonadati</taxon>
        <taxon>Pseudomonadota</taxon>
        <taxon>Alphaproteobacteria</taxon>
        <taxon>Rickettsiales</taxon>
        <taxon>Anaplasmataceae</taxon>
        <taxon>Wolbachieae</taxon>
        <taxon>Wolbachia</taxon>
    </lineage>
</organism>
<dbReference type="InterPro" id="IPR026264">
    <property type="entry name" value="VirB8/PtlE"/>
</dbReference>
<dbReference type="OrthoDB" id="7366154at2"/>
<reference evidence="7 8" key="1">
    <citation type="submission" date="2016-09" db="EMBL/GenBank/DDBJ databases">
        <title>Genomic evidence for plant-parasitic nematodes as the earliest Wolbachia hosts.</title>
        <authorList>
            <person name="Brown A.M."/>
            <person name="Wasala S.K."/>
            <person name="Howe D.K."/>
            <person name="Peetz A.B."/>
            <person name="Zasada I.A."/>
            <person name="Denver D.R."/>
        </authorList>
    </citation>
    <scope>NUCLEOTIDE SEQUENCE [LARGE SCALE GENOMIC DNA]</scope>
    <source>
        <strain evidence="8">wPpe</strain>
    </source>
</reference>
<dbReference type="Gene3D" id="3.10.450.230">
    <property type="entry name" value="VirB8 protein"/>
    <property type="match status" value="1"/>
</dbReference>
<sequence>MFKFFNRSKNTKVQDIDWSTSRYSTVVAQRNVLLVLALLLLISITISVLVVFKISTSRTVEPFVIEIEKKSGMVHVVDPATVLQYSANDTLNRYFITDYIKTRECFDPYNYIFNYYKKIRLLSSINVANEFYSYTRSQDLDRLVSQHLEYIKTEFKVNSIQKINNDTVQVLFAIKYERKDGSHIKKSKIVTMSYRFAQLELNDQDRYINPLGFQVTSYRLDNYRE</sequence>
<dbReference type="Proteomes" id="UP000175679">
    <property type="component" value="Unassembled WGS sequence"/>
</dbReference>
<gene>
    <name evidence="7" type="ORF">BIY23_02220</name>
</gene>
<evidence type="ECO:0000256" key="4">
    <source>
        <dbReference type="ARBA" id="ARBA00023136"/>
    </source>
</evidence>
<dbReference type="GO" id="GO:0030255">
    <property type="term" value="P:protein secretion by the type IV secretion system"/>
    <property type="evidence" value="ECO:0007669"/>
    <property type="project" value="InterPro"/>
</dbReference>
<keyword evidence="8" id="KW-1185">Reference proteome</keyword>
<evidence type="ECO:0000256" key="2">
    <source>
        <dbReference type="ARBA" id="ARBA00022692"/>
    </source>
</evidence>
<dbReference type="SUPFAM" id="SSF54427">
    <property type="entry name" value="NTF2-like"/>
    <property type="match status" value="1"/>
</dbReference>
<name>A0A1E7QK50_WOLPI</name>
<feature type="domain" description="Bacterial virulence protein VirB8" evidence="6">
    <location>
        <begin position="17"/>
        <end position="221"/>
    </location>
</feature>
<dbReference type="InterPro" id="IPR007430">
    <property type="entry name" value="VirB8"/>
</dbReference>
<dbReference type="AlphaFoldDB" id="A0A1E7QK50"/>
<dbReference type="InterPro" id="IPR032710">
    <property type="entry name" value="NTF2-like_dom_sf"/>
</dbReference>
<comment type="caution">
    <text evidence="7">The sequence shown here is derived from an EMBL/GenBank/DDBJ whole genome shotgun (WGS) entry which is preliminary data.</text>
</comment>
<evidence type="ECO:0000256" key="3">
    <source>
        <dbReference type="ARBA" id="ARBA00022989"/>
    </source>
</evidence>
<dbReference type="PIRSF" id="PIRSF003299">
    <property type="entry name" value="VirB8_PtlE"/>
    <property type="match status" value="1"/>
</dbReference>
<dbReference type="EMBL" id="MJMG01000005">
    <property type="protein sequence ID" value="OEY86823.1"/>
    <property type="molecule type" value="Genomic_DNA"/>
</dbReference>
<evidence type="ECO:0000313" key="8">
    <source>
        <dbReference type="Proteomes" id="UP000175679"/>
    </source>
</evidence>
<dbReference type="CDD" id="cd16424">
    <property type="entry name" value="VirB8"/>
    <property type="match status" value="1"/>
</dbReference>
<evidence type="ECO:0000256" key="5">
    <source>
        <dbReference type="SAM" id="Phobius"/>
    </source>
</evidence>
<evidence type="ECO:0000256" key="1">
    <source>
        <dbReference type="ARBA" id="ARBA00004167"/>
    </source>
</evidence>
<proteinExistence type="predicted"/>
<dbReference type="GO" id="GO:0016020">
    <property type="term" value="C:membrane"/>
    <property type="evidence" value="ECO:0007669"/>
    <property type="project" value="UniProtKB-SubCell"/>
</dbReference>